<organism evidence="1 2">
    <name type="scientific">Aspergillus uvarum CBS 121591</name>
    <dbReference type="NCBI Taxonomy" id="1448315"/>
    <lineage>
        <taxon>Eukaryota</taxon>
        <taxon>Fungi</taxon>
        <taxon>Dikarya</taxon>
        <taxon>Ascomycota</taxon>
        <taxon>Pezizomycotina</taxon>
        <taxon>Eurotiomycetes</taxon>
        <taxon>Eurotiomycetidae</taxon>
        <taxon>Eurotiales</taxon>
        <taxon>Aspergillaceae</taxon>
        <taxon>Aspergillus</taxon>
        <taxon>Aspergillus subgen. Circumdati</taxon>
    </lineage>
</organism>
<sequence>MQCARVKCKEILFRVCSCVRLSNLPSRAFIHFPRAAASRIGALRQRTRTKKGLGRYKNGLFKANRKENERINTAETRRAKKKEQEGRRREILMNLILMDAMIRRRNPSDNGTELLGMVSFLPLPLLSVSMHSVSSTHDNSPIWSRWGGSMLFNMIVFTLSTT</sequence>
<protein>
    <submittedName>
        <fullName evidence="1">Uncharacterized protein</fullName>
    </submittedName>
</protein>
<gene>
    <name evidence="1" type="ORF">BO82DRAFT_24217</name>
</gene>
<evidence type="ECO:0000313" key="2">
    <source>
        <dbReference type="Proteomes" id="UP000248340"/>
    </source>
</evidence>
<evidence type="ECO:0000313" key="1">
    <source>
        <dbReference type="EMBL" id="PYH84189.1"/>
    </source>
</evidence>
<accession>A0A319CIN2</accession>
<proteinExistence type="predicted"/>
<dbReference type="Proteomes" id="UP000248340">
    <property type="component" value="Unassembled WGS sequence"/>
</dbReference>
<dbReference type="AlphaFoldDB" id="A0A319CIN2"/>
<dbReference type="GeneID" id="37133538"/>
<dbReference type="RefSeq" id="XP_025494389.1">
    <property type="nucleotide sequence ID" value="XM_025630797.1"/>
</dbReference>
<name>A0A319CIN2_9EURO</name>
<keyword evidence="2" id="KW-1185">Reference proteome</keyword>
<reference evidence="1 2" key="1">
    <citation type="submission" date="2016-12" db="EMBL/GenBank/DDBJ databases">
        <title>The genomes of Aspergillus section Nigri reveals drivers in fungal speciation.</title>
        <authorList>
            <consortium name="DOE Joint Genome Institute"/>
            <person name="Vesth T.C."/>
            <person name="Nybo J."/>
            <person name="Theobald S."/>
            <person name="Brandl J."/>
            <person name="Frisvad J.C."/>
            <person name="Nielsen K.F."/>
            <person name="Lyhne E.K."/>
            <person name="Kogle M.E."/>
            <person name="Kuo A."/>
            <person name="Riley R."/>
            <person name="Clum A."/>
            <person name="Nolan M."/>
            <person name="Lipzen A."/>
            <person name="Salamov A."/>
            <person name="Henrissat B."/>
            <person name="Wiebenga A."/>
            <person name="De Vries R.P."/>
            <person name="Grigoriev I.V."/>
            <person name="Mortensen U.H."/>
            <person name="Andersen M.R."/>
            <person name="Baker S.E."/>
        </authorList>
    </citation>
    <scope>NUCLEOTIDE SEQUENCE [LARGE SCALE GENOMIC DNA]</scope>
    <source>
        <strain evidence="1 2">CBS 121591</strain>
    </source>
</reference>
<dbReference type="VEuPathDB" id="FungiDB:BO82DRAFT_24217"/>
<dbReference type="EMBL" id="KZ821685">
    <property type="protein sequence ID" value="PYH84189.1"/>
    <property type="molecule type" value="Genomic_DNA"/>
</dbReference>